<protein>
    <submittedName>
        <fullName evidence="2">Uncharacterized protein</fullName>
    </submittedName>
</protein>
<proteinExistence type="predicted"/>
<keyword evidence="3" id="KW-1185">Reference proteome</keyword>
<evidence type="ECO:0000313" key="3">
    <source>
        <dbReference type="Proteomes" id="UP000465304"/>
    </source>
</evidence>
<dbReference type="RefSeq" id="WP_163887486.1">
    <property type="nucleotide sequence ID" value="NZ_BLLB01000002.1"/>
</dbReference>
<dbReference type="Proteomes" id="UP000465304">
    <property type="component" value="Unassembled WGS sequence"/>
</dbReference>
<evidence type="ECO:0000256" key="1">
    <source>
        <dbReference type="SAM" id="MobiDB-lite"/>
    </source>
</evidence>
<gene>
    <name evidence="2" type="ORF">MHIP_10000</name>
</gene>
<name>A0A7I9ZIL1_9MYCO</name>
<feature type="region of interest" description="Disordered" evidence="1">
    <location>
        <begin position="79"/>
        <end position="102"/>
    </location>
</feature>
<comment type="caution">
    <text evidence="2">The sequence shown here is derived from an EMBL/GenBank/DDBJ whole genome shotgun (WGS) entry which is preliminary data.</text>
</comment>
<organism evidence="2 3">
    <name type="scientific">Mycolicibacterium hippocampi</name>
    <dbReference type="NCBI Taxonomy" id="659824"/>
    <lineage>
        <taxon>Bacteria</taxon>
        <taxon>Bacillati</taxon>
        <taxon>Actinomycetota</taxon>
        <taxon>Actinomycetes</taxon>
        <taxon>Mycobacteriales</taxon>
        <taxon>Mycobacteriaceae</taxon>
        <taxon>Mycolicibacterium</taxon>
    </lineage>
</organism>
<dbReference type="AlphaFoldDB" id="A0A7I9ZIL1"/>
<evidence type="ECO:0000313" key="2">
    <source>
        <dbReference type="EMBL" id="GFH00517.1"/>
    </source>
</evidence>
<sequence length="102" mass="11034">MKGIVPLPSEGRVSHVDIFLSDNGEPHWPDEDKVRATRSGLGFIRNWIGVFSAVVFDRPVDYEPDAQLAGVATFGVKRPSESACEDSPRPSTNQACCGCAKS</sequence>
<reference evidence="2 3" key="1">
    <citation type="journal article" date="2019" name="Emerg. Microbes Infect.">
        <title>Comprehensive subspecies identification of 175 nontuberculous mycobacteria species based on 7547 genomic profiles.</title>
        <authorList>
            <person name="Matsumoto Y."/>
            <person name="Kinjo T."/>
            <person name="Motooka D."/>
            <person name="Nabeya D."/>
            <person name="Jung N."/>
            <person name="Uechi K."/>
            <person name="Horii T."/>
            <person name="Iida T."/>
            <person name="Fujita J."/>
            <person name="Nakamura S."/>
        </authorList>
    </citation>
    <scope>NUCLEOTIDE SEQUENCE [LARGE SCALE GENOMIC DNA]</scope>
    <source>
        <strain evidence="2 3">JCM 30996</strain>
    </source>
</reference>
<accession>A0A7I9ZIL1</accession>
<dbReference type="EMBL" id="BLLB01000002">
    <property type="protein sequence ID" value="GFH00517.1"/>
    <property type="molecule type" value="Genomic_DNA"/>
</dbReference>